<evidence type="ECO:0000313" key="5">
    <source>
        <dbReference type="EMBL" id="CAD9453201.1"/>
    </source>
</evidence>
<reference evidence="5" key="1">
    <citation type="submission" date="2021-01" db="EMBL/GenBank/DDBJ databases">
        <authorList>
            <person name="Corre E."/>
            <person name="Pelletier E."/>
            <person name="Niang G."/>
            <person name="Scheremetjew M."/>
            <person name="Finn R."/>
            <person name="Kale V."/>
            <person name="Holt S."/>
            <person name="Cochrane G."/>
            <person name="Meng A."/>
            <person name="Brown T."/>
            <person name="Cohen L."/>
        </authorList>
    </citation>
    <scope>NUCLEOTIDE SEQUENCE</scope>
    <source>
        <strain evidence="5">CCMP1381</strain>
    </source>
</reference>
<sequence length="363" mass="39206">MSIDAAPLLAACGKLLMVSDDDDDGGDADCYWPLLGYVCGMKARGRIPLITGLDQLINTVPPTIDDLKAFSAAFGTTASTPLFHMAGVTPDASPDAILDWESSCIADREFVTMDDMRSAWETLNCHHHREPVGRSQSEEACHDVDDDDDADAIQLVCLGNPHLSLNEFSLLANLVTADVTDGVMTSPERRAESSTSKHPGVDVIITSGPDILTQARSIGYVSVLEEWGASLVSDTCWCMAQESDSIIASHVEKLVTNSAKYAHYAPGLVNRQVRFRSLKGCIDAARSGVVSRRDEPAWLSSAARRPFLYQAVVGGGSVKAYHTAVARGLSAAALRPIPVPFRFLWPIKSLPLLLPPFAYHALR</sequence>
<accession>A0A6U3VY30</accession>
<evidence type="ECO:0000313" key="4">
    <source>
        <dbReference type="EMBL" id="CAD9453191.1"/>
    </source>
</evidence>
<proteinExistence type="predicted"/>
<evidence type="ECO:0000256" key="1">
    <source>
        <dbReference type="ARBA" id="ARBA00023004"/>
    </source>
</evidence>
<keyword evidence="1" id="KW-0408">Iron</keyword>
<keyword evidence="2" id="KW-0456">Lyase</keyword>
<organism evidence="5">
    <name type="scientific">Octactis speculum</name>
    <dbReference type="NCBI Taxonomy" id="3111310"/>
    <lineage>
        <taxon>Eukaryota</taxon>
        <taxon>Sar</taxon>
        <taxon>Stramenopiles</taxon>
        <taxon>Ochrophyta</taxon>
        <taxon>Dictyochophyceae</taxon>
        <taxon>Dictyochales</taxon>
        <taxon>Dictyochaceae</taxon>
        <taxon>Octactis</taxon>
    </lineage>
</organism>
<dbReference type="Pfam" id="PF04412">
    <property type="entry name" value="AcnX"/>
    <property type="match status" value="1"/>
</dbReference>
<evidence type="ECO:0000256" key="2">
    <source>
        <dbReference type="ARBA" id="ARBA00023239"/>
    </source>
</evidence>
<protein>
    <recommendedName>
        <fullName evidence="3">Phosphomevalonate dehydratase large subunit-like domain-containing protein</fullName>
    </recommendedName>
</protein>
<feature type="domain" description="Phosphomevalonate dehydratase large subunit-like" evidence="3">
    <location>
        <begin position="23"/>
        <end position="283"/>
    </location>
</feature>
<dbReference type="PANTHER" id="PTHR36577">
    <property type="entry name" value="DUF521 DOMAIN PROTEIN (AFU_ORTHOLOGUE AFUA_6G00490)"/>
    <property type="match status" value="1"/>
</dbReference>
<dbReference type="PANTHER" id="PTHR36577:SF3">
    <property type="entry name" value="DUF521 DOMAIN PROTEIN (AFU_ORTHOLOGUE AFUA_6G00490)"/>
    <property type="match status" value="1"/>
</dbReference>
<dbReference type="EMBL" id="HBGS01042656">
    <property type="protein sequence ID" value="CAD9453191.1"/>
    <property type="molecule type" value="Transcribed_RNA"/>
</dbReference>
<dbReference type="GO" id="GO:0016829">
    <property type="term" value="F:lyase activity"/>
    <property type="evidence" value="ECO:0007669"/>
    <property type="project" value="UniProtKB-KW"/>
</dbReference>
<evidence type="ECO:0000259" key="3">
    <source>
        <dbReference type="Pfam" id="PF04412"/>
    </source>
</evidence>
<gene>
    <name evidence="4" type="ORF">DSPE1174_LOCUS21976</name>
    <name evidence="5" type="ORF">DSPE1174_LOCUS21977</name>
</gene>
<name>A0A6U3VY30_9STRA</name>
<dbReference type="EMBL" id="HBGS01042657">
    <property type="protein sequence ID" value="CAD9453201.1"/>
    <property type="molecule type" value="Transcribed_RNA"/>
</dbReference>
<dbReference type="AlphaFoldDB" id="A0A6U3VY30"/>
<dbReference type="InterPro" id="IPR007506">
    <property type="entry name" value="PMDh-L-like_dom"/>
</dbReference>